<gene>
    <name evidence="1" type="ORF">APE01nite_17810</name>
</gene>
<proteinExistence type="predicted"/>
<keyword evidence="2" id="KW-1185">Reference proteome</keyword>
<dbReference type="EMBL" id="BJMV01000009">
    <property type="protein sequence ID" value="GEB85984.1"/>
    <property type="molecule type" value="Genomic_DNA"/>
</dbReference>
<sequence>MSAYGLLWMIVNYDIFEQSHALEDRVSHGRFSQTSVEHLARIIKKYTQNTGLGLQSRVGPASQRRFSHFFERVKP</sequence>
<name>A0A4Y3TW66_9PROT</name>
<reference evidence="1 2" key="1">
    <citation type="submission" date="2019-06" db="EMBL/GenBank/DDBJ databases">
        <title>Whole genome shotgun sequence of Acetobacter peroxydans NBRC 13755.</title>
        <authorList>
            <person name="Hosoyama A."/>
            <person name="Uohara A."/>
            <person name="Ohji S."/>
            <person name="Ichikawa N."/>
        </authorList>
    </citation>
    <scope>NUCLEOTIDE SEQUENCE [LARGE SCALE GENOMIC DNA]</scope>
    <source>
        <strain evidence="1 2">NBRC 13755</strain>
    </source>
</reference>
<dbReference type="Proteomes" id="UP000317730">
    <property type="component" value="Unassembled WGS sequence"/>
</dbReference>
<protein>
    <submittedName>
        <fullName evidence="1">Uncharacterized protein</fullName>
    </submittedName>
</protein>
<accession>A0A4Y3TW66</accession>
<dbReference type="AlphaFoldDB" id="A0A4Y3TW66"/>
<evidence type="ECO:0000313" key="2">
    <source>
        <dbReference type="Proteomes" id="UP000317730"/>
    </source>
</evidence>
<organism evidence="1 2">
    <name type="scientific">Acetobacter peroxydans</name>
    <dbReference type="NCBI Taxonomy" id="104098"/>
    <lineage>
        <taxon>Bacteria</taxon>
        <taxon>Pseudomonadati</taxon>
        <taxon>Pseudomonadota</taxon>
        <taxon>Alphaproteobacteria</taxon>
        <taxon>Acetobacterales</taxon>
        <taxon>Acetobacteraceae</taxon>
        <taxon>Acetobacter</taxon>
    </lineage>
</organism>
<comment type="caution">
    <text evidence="1">The sequence shown here is derived from an EMBL/GenBank/DDBJ whole genome shotgun (WGS) entry which is preliminary data.</text>
</comment>
<evidence type="ECO:0000313" key="1">
    <source>
        <dbReference type="EMBL" id="GEB85984.1"/>
    </source>
</evidence>